<comment type="caution">
    <text evidence="2">The sequence shown here is derived from an EMBL/GenBank/DDBJ whole genome shotgun (WGS) entry which is preliminary data.</text>
</comment>
<keyword evidence="1" id="KW-0812">Transmembrane</keyword>
<feature type="transmembrane region" description="Helical" evidence="1">
    <location>
        <begin position="149"/>
        <end position="167"/>
    </location>
</feature>
<evidence type="ECO:0000256" key="1">
    <source>
        <dbReference type="SAM" id="Phobius"/>
    </source>
</evidence>
<proteinExistence type="predicted"/>
<feature type="transmembrane region" description="Helical" evidence="1">
    <location>
        <begin position="7"/>
        <end position="32"/>
    </location>
</feature>
<dbReference type="AlphaFoldDB" id="A0A1F7FI44"/>
<dbReference type="PROSITE" id="PS51257">
    <property type="entry name" value="PROKAR_LIPOPROTEIN"/>
    <property type="match status" value="1"/>
</dbReference>
<evidence type="ECO:0000313" key="2">
    <source>
        <dbReference type="EMBL" id="OGK06293.1"/>
    </source>
</evidence>
<gene>
    <name evidence="2" type="ORF">A2519_08445</name>
</gene>
<sequence>MRFFEQVIFLPFAIVLIGCALMAVFSIFYAVYEIVQTRRFSFSLYEDGAMLLRKHIPIPTLDAAGLVIRLSNTQGFAHRIIAEDMILLRQDFRLRAFVSSLLIKASISYLGPTGLVVIRNHRGPSILFWALFVAALSLCATFAADNAAMGVPVFACCCAFGFLVRYIRHTLEKRAAEDFFERLIRVLT</sequence>
<dbReference type="Proteomes" id="UP000179243">
    <property type="component" value="Unassembled WGS sequence"/>
</dbReference>
<keyword evidence="1" id="KW-1133">Transmembrane helix</keyword>
<keyword evidence="1" id="KW-0472">Membrane</keyword>
<reference evidence="2 3" key="1">
    <citation type="journal article" date="2016" name="Nat. Commun.">
        <title>Thousands of microbial genomes shed light on interconnected biogeochemical processes in an aquifer system.</title>
        <authorList>
            <person name="Anantharaman K."/>
            <person name="Brown C.T."/>
            <person name="Hug L.A."/>
            <person name="Sharon I."/>
            <person name="Castelle C.J."/>
            <person name="Probst A.J."/>
            <person name="Thomas B.C."/>
            <person name="Singh A."/>
            <person name="Wilkins M.J."/>
            <person name="Karaoz U."/>
            <person name="Brodie E.L."/>
            <person name="Williams K.H."/>
            <person name="Hubbard S.S."/>
            <person name="Banfield J.F."/>
        </authorList>
    </citation>
    <scope>NUCLEOTIDE SEQUENCE [LARGE SCALE GENOMIC DNA]</scope>
</reference>
<protein>
    <submittedName>
        <fullName evidence="2">Uncharacterized protein</fullName>
    </submittedName>
</protein>
<dbReference type="EMBL" id="MFYX01000033">
    <property type="protein sequence ID" value="OGK06293.1"/>
    <property type="molecule type" value="Genomic_DNA"/>
</dbReference>
<feature type="transmembrane region" description="Helical" evidence="1">
    <location>
        <begin position="125"/>
        <end position="143"/>
    </location>
</feature>
<feature type="transmembrane region" description="Helical" evidence="1">
    <location>
        <begin position="97"/>
        <end position="118"/>
    </location>
</feature>
<name>A0A1F7FI44_UNCRA</name>
<organism evidence="2 3">
    <name type="scientific">Candidatus Raymondbacteria bacterium RIFOXYD12_FULL_49_13</name>
    <dbReference type="NCBI Taxonomy" id="1817890"/>
    <lineage>
        <taxon>Bacteria</taxon>
        <taxon>Raymondiibacteriota</taxon>
    </lineage>
</organism>
<evidence type="ECO:0000313" key="3">
    <source>
        <dbReference type="Proteomes" id="UP000179243"/>
    </source>
</evidence>
<accession>A0A1F7FI44</accession>